<dbReference type="EMBL" id="UOGD01000422">
    <property type="protein sequence ID" value="VAX28637.1"/>
    <property type="molecule type" value="Genomic_DNA"/>
</dbReference>
<keyword evidence="4" id="KW-0597">Phosphoprotein</keyword>
<evidence type="ECO:0000256" key="6">
    <source>
        <dbReference type="ARBA" id="ARBA00022842"/>
    </source>
</evidence>
<dbReference type="InterPro" id="IPR005000">
    <property type="entry name" value="Aldolase/citrate-lyase_domain"/>
</dbReference>
<evidence type="ECO:0000256" key="4">
    <source>
        <dbReference type="ARBA" id="ARBA00022553"/>
    </source>
</evidence>
<keyword evidence="3" id="KW-0963">Cytoplasm</keyword>
<dbReference type="GO" id="GO:0006107">
    <property type="term" value="P:oxaloacetate metabolic process"/>
    <property type="evidence" value="ECO:0007669"/>
    <property type="project" value="TreeGrafter"/>
</dbReference>
<evidence type="ECO:0000256" key="3">
    <source>
        <dbReference type="ARBA" id="ARBA00022490"/>
    </source>
</evidence>
<proteinExistence type="predicted"/>
<dbReference type="Pfam" id="PF06857">
    <property type="entry name" value="ACP"/>
    <property type="match status" value="1"/>
</dbReference>
<dbReference type="SUPFAM" id="SSF51621">
    <property type="entry name" value="Phosphoenolpyruvate/pyruvate domain"/>
    <property type="match status" value="1"/>
</dbReference>
<feature type="domain" description="HpcH/HpaI aldolase/citrate lyase" evidence="8">
    <location>
        <begin position="113"/>
        <end position="329"/>
    </location>
</feature>
<dbReference type="Gene3D" id="3.20.20.60">
    <property type="entry name" value="Phosphoenolpyruvate-binding domains"/>
    <property type="match status" value="1"/>
</dbReference>
<evidence type="ECO:0000256" key="2">
    <source>
        <dbReference type="ARBA" id="ARBA00004496"/>
    </source>
</evidence>
<gene>
    <name evidence="9" type="ORF">MNBD_IGNAVI01-1387</name>
</gene>
<dbReference type="EC" id="4.1.3.6" evidence="9"/>
<evidence type="ECO:0000259" key="8">
    <source>
        <dbReference type="Pfam" id="PF03328"/>
    </source>
</evidence>
<name>A0A3B1DJ47_9ZZZZ</name>
<keyword evidence="7" id="KW-0175">Coiled coil</keyword>
<dbReference type="Pfam" id="PF03328">
    <property type="entry name" value="HpcH_HpaI"/>
    <property type="match status" value="1"/>
</dbReference>
<comment type="cofactor">
    <cofactor evidence="1">
        <name>Mg(2+)</name>
        <dbReference type="ChEBI" id="CHEBI:18420"/>
    </cofactor>
</comment>
<comment type="subcellular location">
    <subcellularLocation>
        <location evidence="2">Cytoplasm</location>
    </subcellularLocation>
</comment>
<dbReference type="PANTHER" id="PTHR32308">
    <property type="entry name" value="LYASE BETA SUBUNIT, PUTATIVE (AFU_ORTHOLOGUE AFUA_4G13030)-RELATED"/>
    <property type="match status" value="1"/>
</dbReference>
<dbReference type="InterPro" id="IPR040442">
    <property type="entry name" value="Pyrv_kinase-like_dom_sf"/>
</dbReference>
<dbReference type="GO" id="GO:0008815">
    <property type="term" value="F:citrate (pro-3S)-lyase activity"/>
    <property type="evidence" value="ECO:0007669"/>
    <property type="project" value="UniProtKB-EC"/>
</dbReference>
<keyword evidence="9" id="KW-0456">Lyase</keyword>
<dbReference type="GO" id="GO:0005737">
    <property type="term" value="C:cytoplasm"/>
    <property type="evidence" value="ECO:0007669"/>
    <property type="project" value="UniProtKB-SubCell"/>
</dbReference>
<keyword evidence="6" id="KW-0460">Magnesium</keyword>
<evidence type="ECO:0000256" key="5">
    <source>
        <dbReference type="ARBA" id="ARBA00022723"/>
    </source>
</evidence>
<accession>A0A3B1DJ47</accession>
<dbReference type="InterPro" id="IPR023439">
    <property type="entry name" value="Mal_deCO2ase/Cit_lyase_ACP"/>
</dbReference>
<reference evidence="9" key="1">
    <citation type="submission" date="2018-06" db="EMBL/GenBank/DDBJ databases">
        <authorList>
            <person name="Zhirakovskaya E."/>
        </authorList>
    </citation>
    <scope>NUCLEOTIDE SEQUENCE</scope>
</reference>
<feature type="coiled-coil region" evidence="7">
    <location>
        <begin position="200"/>
        <end position="227"/>
    </location>
</feature>
<organism evidence="9">
    <name type="scientific">hydrothermal vent metagenome</name>
    <dbReference type="NCBI Taxonomy" id="652676"/>
    <lineage>
        <taxon>unclassified sequences</taxon>
        <taxon>metagenomes</taxon>
        <taxon>ecological metagenomes</taxon>
    </lineage>
</organism>
<evidence type="ECO:0000256" key="1">
    <source>
        <dbReference type="ARBA" id="ARBA00001946"/>
    </source>
</evidence>
<dbReference type="InterPro" id="IPR015813">
    <property type="entry name" value="Pyrv/PenolPyrv_kinase-like_dom"/>
</dbReference>
<dbReference type="AlphaFoldDB" id="A0A3B1DJ47"/>
<evidence type="ECO:0000256" key="7">
    <source>
        <dbReference type="SAM" id="Coils"/>
    </source>
</evidence>
<dbReference type="GO" id="GO:0000287">
    <property type="term" value="F:magnesium ion binding"/>
    <property type="evidence" value="ECO:0007669"/>
    <property type="project" value="TreeGrafter"/>
</dbReference>
<evidence type="ECO:0000313" key="9">
    <source>
        <dbReference type="EMBL" id="VAX28637.1"/>
    </source>
</evidence>
<keyword evidence="5" id="KW-0479">Metal-binding</keyword>
<protein>
    <submittedName>
        <fullName evidence="9">Citrate lyase gamma chain, acyl carrier protein / Citrate lyase beta chain</fullName>
        <ecNumber evidence="9">4.1.3.6</ecNumber>
    </submittedName>
</protein>
<sequence>MAKATAGKQGPKIRSDCYIEITSKRIGGIKLEVKSKVDVMYGESIRSSILDMCKFFDIKHANILVEDYGALPMTLMARFELSVKRLNPKIVKEYLPEFNKKNKYKTAKDRLRRSRLYLPGNEPKFFPNAGLHKPDGVILDLEDSVAPTEKDAAQLIVRNALRAIDFYGAERMVRINQLPQGLDDLKYVVPNNVHVILIPKVETTEQIHQVEEKVAELKKAYKVKNDIFFMPIIESALGVVNAYKIASASENNCALAIGLEDYTADIGTQRTNEGKESFFARASLVNAAKAAGIQAIDTVFSDVNDMEGLRASVIEAKGLGFEGKGCIHPRQIQVVHEAFAPTEVEIEKAIMIVDAFEEAKRKGLGVVSIGSKMIDAPVVKRAVNTIKLAKLNGLI</sequence>
<dbReference type="PANTHER" id="PTHR32308:SF10">
    <property type="entry name" value="CITRATE LYASE SUBUNIT BETA"/>
    <property type="match status" value="1"/>
</dbReference>